<dbReference type="Proteomes" id="UP000029725">
    <property type="component" value="Unassembled WGS sequence"/>
</dbReference>
<evidence type="ECO:0000313" key="3">
    <source>
        <dbReference type="EMBL" id="KGG53121.1"/>
    </source>
</evidence>
<dbReference type="Pfam" id="PF00076">
    <property type="entry name" value="RRM_1"/>
    <property type="match status" value="1"/>
</dbReference>
<protein>
    <recommendedName>
        <fullName evidence="2">RRM domain-containing protein</fullName>
    </recommendedName>
</protein>
<dbReference type="EMBL" id="JMKJ01000011">
    <property type="protein sequence ID" value="KGG53121.1"/>
    <property type="molecule type" value="Genomic_DNA"/>
</dbReference>
<dbReference type="GeneID" id="25257972"/>
<dbReference type="InterPro" id="IPR012677">
    <property type="entry name" value="Nucleotide-bd_a/b_plait_sf"/>
</dbReference>
<dbReference type="VEuPathDB" id="MicrosporidiaDB:DI09_10p180"/>
<dbReference type="AlphaFoldDB" id="A0A098VZE0"/>
<accession>A0A098VZE0</accession>
<comment type="caution">
    <text evidence="3">The sequence shown here is derived from an EMBL/GenBank/DDBJ whole genome shotgun (WGS) entry which is preliminary data.</text>
</comment>
<dbReference type="InterPro" id="IPR000504">
    <property type="entry name" value="RRM_dom"/>
</dbReference>
<dbReference type="GO" id="GO:0003723">
    <property type="term" value="F:RNA binding"/>
    <property type="evidence" value="ECO:0007669"/>
    <property type="project" value="UniProtKB-UniRule"/>
</dbReference>
<dbReference type="SMART" id="SM00360">
    <property type="entry name" value="RRM"/>
    <property type="match status" value="1"/>
</dbReference>
<evidence type="ECO:0000313" key="4">
    <source>
        <dbReference type="Proteomes" id="UP000029725"/>
    </source>
</evidence>
<name>A0A098VZE0_9MICR</name>
<organism evidence="3 4">
    <name type="scientific">Mitosporidium daphniae</name>
    <dbReference type="NCBI Taxonomy" id="1485682"/>
    <lineage>
        <taxon>Eukaryota</taxon>
        <taxon>Fungi</taxon>
        <taxon>Fungi incertae sedis</taxon>
        <taxon>Microsporidia</taxon>
        <taxon>Mitosporidium</taxon>
    </lineage>
</organism>
<dbReference type="HOGENOM" id="CLU_012062_28_12_1"/>
<keyword evidence="4" id="KW-1185">Reference proteome</keyword>
<gene>
    <name evidence="3" type="ORF">DI09_10p180</name>
</gene>
<dbReference type="PROSITE" id="PS50102">
    <property type="entry name" value="RRM"/>
    <property type="match status" value="1"/>
</dbReference>
<dbReference type="RefSeq" id="XP_013239548.1">
    <property type="nucleotide sequence ID" value="XM_013384094.1"/>
</dbReference>
<dbReference type="OrthoDB" id="407442at2759"/>
<reference evidence="3 4" key="1">
    <citation type="submission" date="2014-04" db="EMBL/GenBank/DDBJ databases">
        <title>A new species of microsporidia sheds light on the evolution of extreme parasitism.</title>
        <authorList>
            <person name="Haag K.L."/>
            <person name="James T.Y."/>
            <person name="Larsson R."/>
            <person name="Schaer T.M."/>
            <person name="Refardt D."/>
            <person name="Pombert J.-F."/>
            <person name="Ebert D."/>
        </authorList>
    </citation>
    <scope>NUCLEOTIDE SEQUENCE [LARGE SCALE GENOMIC DNA]</scope>
    <source>
        <strain evidence="3 4">UGP3</strain>
        <tissue evidence="3">Spores</tissue>
    </source>
</reference>
<evidence type="ECO:0000256" key="1">
    <source>
        <dbReference type="PROSITE-ProRule" id="PRU00176"/>
    </source>
</evidence>
<keyword evidence="1" id="KW-0694">RNA-binding</keyword>
<dbReference type="Gene3D" id="3.30.70.330">
    <property type="match status" value="1"/>
</dbReference>
<proteinExistence type="predicted"/>
<evidence type="ECO:0000259" key="2">
    <source>
        <dbReference type="PROSITE" id="PS50102"/>
    </source>
</evidence>
<sequence length="129" mass="13796">MEIGSSVLDLDHLQTVYVTGLAEGTDESLLHAAFIPYGEISDIILPPLPGGSGAPKFALVQYECKEDALAAIDNMHRSEINGRPIRASIANPAMLRQIASNMSTASAAKPVWEDAAWLHTHGTQSSVQK</sequence>
<dbReference type="InterPro" id="IPR035979">
    <property type="entry name" value="RBD_domain_sf"/>
</dbReference>
<dbReference type="PANTHER" id="PTHR48037">
    <property type="entry name" value="ATPASE E1"/>
    <property type="match status" value="1"/>
</dbReference>
<feature type="domain" description="RRM" evidence="2">
    <location>
        <begin position="14"/>
        <end position="92"/>
    </location>
</feature>
<dbReference type="PANTHER" id="PTHR48037:SF1">
    <property type="entry name" value="RRM DOMAIN-CONTAINING PROTEIN"/>
    <property type="match status" value="1"/>
</dbReference>
<dbReference type="SUPFAM" id="SSF54928">
    <property type="entry name" value="RNA-binding domain, RBD"/>
    <property type="match status" value="1"/>
</dbReference>